<dbReference type="PANTHER" id="PTHR43191">
    <property type="entry name" value="RRNA METHYLTRANSFERASE 3"/>
    <property type="match status" value="1"/>
</dbReference>
<dbReference type="PANTHER" id="PTHR43191:SF2">
    <property type="entry name" value="RRNA METHYLTRANSFERASE 3, MITOCHONDRIAL"/>
    <property type="match status" value="1"/>
</dbReference>
<organism evidence="4">
    <name type="scientific">Pithovirus LCPAC001</name>
    <dbReference type="NCBI Taxonomy" id="2506585"/>
    <lineage>
        <taxon>Viruses</taxon>
        <taxon>Pithoviruses</taxon>
    </lineage>
</organism>
<feature type="domain" description="tRNA/rRNA methyltransferase SpoU type" evidence="3">
    <location>
        <begin position="120"/>
        <end position="227"/>
    </location>
</feature>
<dbReference type="SUPFAM" id="SSF75217">
    <property type="entry name" value="alpha/beta knot"/>
    <property type="match status" value="1"/>
</dbReference>
<dbReference type="InterPro" id="IPR029026">
    <property type="entry name" value="tRNA_m1G_MTases_N"/>
</dbReference>
<accession>A0A481Z2G8</accession>
<evidence type="ECO:0000259" key="3">
    <source>
        <dbReference type="Pfam" id="PF00588"/>
    </source>
</evidence>
<gene>
    <name evidence="4" type="ORF">LCPAC001_01540</name>
</gene>
<keyword evidence="2" id="KW-0808">Transferase</keyword>
<dbReference type="InterPro" id="IPR051259">
    <property type="entry name" value="rRNA_Methyltransferase"/>
</dbReference>
<evidence type="ECO:0000256" key="2">
    <source>
        <dbReference type="ARBA" id="ARBA00022679"/>
    </source>
</evidence>
<dbReference type="GO" id="GO:0006396">
    <property type="term" value="P:RNA processing"/>
    <property type="evidence" value="ECO:0007669"/>
    <property type="project" value="InterPro"/>
</dbReference>
<name>A0A481Z2G8_9VIRU</name>
<dbReference type="InterPro" id="IPR001537">
    <property type="entry name" value="SpoU_MeTrfase"/>
</dbReference>
<reference evidence="4" key="1">
    <citation type="journal article" date="2019" name="MBio">
        <title>Virus Genomes from Deep Sea Sediments Expand the Ocean Megavirome and Support Independent Origins of Viral Gigantism.</title>
        <authorList>
            <person name="Backstrom D."/>
            <person name="Yutin N."/>
            <person name="Jorgensen S.L."/>
            <person name="Dharamshi J."/>
            <person name="Homa F."/>
            <person name="Zaremba-Niedwiedzka K."/>
            <person name="Spang A."/>
            <person name="Wolf Y.I."/>
            <person name="Koonin E.V."/>
            <person name="Ettema T.J."/>
        </authorList>
    </citation>
    <scope>NUCLEOTIDE SEQUENCE</scope>
</reference>
<dbReference type="EMBL" id="MK500432">
    <property type="protein sequence ID" value="QBK89644.1"/>
    <property type="molecule type" value="Genomic_DNA"/>
</dbReference>
<dbReference type="GO" id="GO:0008173">
    <property type="term" value="F:RNA methyltransferase activity"/>
    <property type="evidence" value="ECO:0007669"/>
    <property type="project" value="InterPro"/>
</dbReference>
<dbReference type="Gene3D" id="3.40.1280.10">
    <property type="match status" value="1"/>
</dbReference>
<dbReference type="InterPro" id="IPR029028">
    <property type="entry name" value="Alpha/beta_knot_MTases"/>
</dbReference>
<protein>
    <submittedName>
        <fullName evidence="4">rRNA methylase family protein</fullName>
    </submittedName>
</protein>
<evidence type="ECO:0000256" key="1">
    <source>
        <dbReference type="ARBA" id="ARBA00022603"/>
    </source>
</evidence>
<evidence type="ECO:0000313" key="4">
    <source>
        <dbReference type="EMBL" id="QBK89644.1"/>
    </source>
</evidence>
<proteinExistence type="predicted"/>
<sequence length="239" mass="27502">MLSYNQFRTKHKGSGLSIKQVSSLWKKYPKKTTVHKPHPKIICSYEHVFEKSKVIILGDGIQYPNNAGTLVRHTSLLGVDAIFFSPLDELRLNKIAQKKDYMVKGFVKKNDKWIYSNNFIKSLNRISSGYHQDICIIYNKNIKNIIEQALEHNFEIFMLENYVDADIRKVNLKSNKIMLILGNETLGVGNVVQKYYDDGLINPLFIPSCIRGKSSFNVANAGIIAMYERYRQVGCILYK</sequence>
<dbReference type="Pfam" id="PF00588">
    <property type="entry name" value="SpoU_methylase"/>
    <property type="match status" value="1"/>
</dbReference>
<dbReference type="GO" id="GO:0032259">
    <property type="term" value="P:methylation"/>
    <property type="evidence" value="ECO:0007669"/>
    <property type="project" value="UniProtKB-KW"/>
</dbReference>
<keyword evidence="1 4" id="KW-0489">Methyltransferase</keyword>
<dbReference type="GO" id="GO:0003723">
    <property type="term" value="F:RNA binding"/>
    <property type="evidence" value="ECO:0007669"/>
    <property type="project" value="InterPro"/>
</dbReference>